<feature type="domain" description="Integrase catalytic" evidence="1">
    <location>
        <begin position="217"/>
        <end position="429"/>
    </location>
</feature>
<dbReference type="InterPro" id="IPR036397">
    <property type="entry name" value="RNaseH_sf"/>
</dbReference>
<dbReference type="GO" id="GO:0015074">
    <property type="term" value="P:DNA integration"/>
    <property type="evidence" value="ECO:0007669"/>
    <property type="project" value="InterPro"/>
</dbReference>
<proteinExistence type="predicted"/>
<dbReference type="InterPro" id="IPR012337">
    <property type="entry name" value="RNaseH-like_sf"/>
</dbReference>
<accession>A0A7W2JGU3</accession>
<dbReference type="RefSeq" id="WP_182365643.1">
    <property type="nucleotide sequence ID" value="NZ_JACGCU010000007.1"/>
</dbReference>
<organism evidence="2 3">
    <name type="scientific">Pseudomonas juntendi</name>
    <dbReference type="NCBI Taxonomy" id="2666183"/>
    <lineage>
        <taxon>Bacteria</taxon>
        <taxon>Pseudomonadati</taxon>
        <taxon>Pseudomonadota</taxon>
        <taxon>Gammaproteobacteria</taxon>
        <taxon>Pseudomonadales</taxon>
        <taxon>Pseudomonadaceae</taxon>
        <taxon>Pseudomonas</taxon>
    </lineage>
</organism>
<comment type="caution">
    <text evidence="2">The sequence shown here is derived from an EMBL/GenBank/DDBJ whole genome shotgun (WGS) entry which is preliminary data.</text>
</comment>
<dbReference type="AlphaFoldDB" id="A0A7W2JGU3"/>
<sequence length="605" mass="68306">MKRFVNKGSLVKHSENAYRVIEVSKDGSVTLENLDAGNTFSVPFTEVSLLETEGAREEYITERRLAWLEQSKSNPVEMQVAITRAECIDRLLSGKISRANLLLELEISVPTLTRLLRRYDPELGAVSLMRNVRGRKAATRMLSPLHEQIIEDGIKRYLNKTKKLCTFTEMYEYVESKCVVNGLKPPSPNTIKNRLESFGDRAIYSIRRGREAMLQKFEMKPGSIDVETILSMVQVDHTKVDVIIRDSNGLPLMRPWLTVVIDLKSRIVLGYYLALHPPSALSVAMALLSACYPKSEQPMMMGGGIGTLHRFWGTPVAVGTDNAAEFTSDEFAAALGLYDIELLLRPIGKKHYGGHVERLIGTLMGKVHMLPGTTYSNVLTKADYDSAKESALTYQQLCKWFADQVAIYHGRAHEGLGRRSPSEVWDEEMAKLGPQYIQPIPGDFRTFALDFFPSFTRTVQTKGVEFKGDFYVSSVIRRLVGQRLTFKYNPLNLGKIWLRLEGRYYEIPYSDITKQPISLSEYYASNRSGKRRRGELIDPTLHELRLQAHDDIDNAVAEAKRVRQHIAKKAHGVGITALLENKSFDDSGLKPLAADQARKKLDWKG</sequence>
<protein>
    <submittedName>
        <fullName evidence="2">Transposase</fullName>
    </submittedName>
</protein>
<dbReference type="Gene3D" id="3.30.420.10">
    <property type="entry name" value="Ribonuclease H-like superfamily/Ribonuclease H"/>
    <property type="match status" value="1"/>
</dbReference>
<dbReference type="Proteomes" id="UP000556620">
    <property type="component" value="Unassembled WGS sequence"/>
</dbReference>
<dbReference type="PROSITE" id="PS50994">
    <property type="entry name" value="INTEGRASE"/>
    <property type="match status" value="1"/>
</dbReference>
<dbReference type="GO" id="GO:0003676">
    <property type="term" value="F:nucleic acid binding"/>
    <property type="evidence" value="ECO:0007669"/>
    <property type="project" value="InterPro"/>
</dbReference>
<dbReference type="SUPFAM" id="SSF53098">
    <property type="entry name" value="Ribonuclease H-like"/>
    <property type="match status" value="1"/>
</dbReference>
<reference evidence="2 3" key="1">
    <citation type="submission" date="2020-07" db="EMBL/GenBank/DDBJ databases">
        <title>Diversity of carbapenemase encoding genes among Pseudomonas putida group clinical isolates in a tertiary Brazilian hospital.</title>
        <authorList>
            <person name="Alberto-Lei F."/>
            <person name="Nodari C.S."/>
            <person name="Streling A.P."/>
            <person name="Paulino J.T."/>
            <person name="Bessa-Neto F.O."/>
            <person name="Cayo R."/>
            <person name="Gales A.C."/>
        </authorList>
    </citation>
    <scope>NUCLEOTIDE SEQUENCE [LARGE SCALE GENOMIC DNA]</scope>
    <source>
        <strain evidence="2 3">14535</strain>
    </source>
</reference>
<dbReference type="InterPro" id="IPR015378">
    <property type="entry name" value="Transposase-like_Mu_C"/>
</dbReference>
<dbReference type="EMBL" id="JACGCU010000007">
    <property type="protein sequence ID" value="MBA6058771.1"/>
    <property type="molecule type" value="Genomic_DNA"/>
</dbReference>
<name>A0A7W2JGU3_9PSED</name>
<dbReference type="InterPro" id="IPR001584">
    <property type="entry name" value="Integrase_cat-core"/>
</dbReference>
<gene>
    <name evidence="2" type="ORF">H4C44_06240</name>
</gene>
<dbReference type="Pfam" id="PF09299">
    <property type="entry name" value="Mu-transpos_C"/>
    <property type="match status" value="1"/>
</dbReference>
<evidence type="ECO:0000313" key="2">
    <source>
        <dbReference type="EMBL" id="MBA6058771.1"/>
    </source>
</evidence>
<evidence type="ECO:0000259" key="1">
    <source>
        <dbReference type="PROSITE" id="PS50994"/>
    </source>
</evidence>
<evidence type="ECO:0000313" key="3">
    <source>
        <dbReference type="Proteomes" id="UP000556620"/>
    </source>
</evidence>